<keyword evidence="2" id="KW-1185">Reference proteome</keyword>
<dbReference type="OrthoDB" id="3292610at2"/>
<proteinExistence type="predicted"/>
<sequence>MRNMDEFWLHPRLGTATRDGQAPWHYLVALQHAVQTLDADPSWQQWWQVSGLDGCELGIVTEGRLDHLRPSADIRRVDDLLRANFTCELPPAGAGPEELARRATTEIRTMFAVIREAMALPDLPPTPEPSATPANPDDVPITAKSLPSIPRELEHQGYLTLTQVQDFFG</sequence>
<organism evidence="1 2">
    <name type="scientific">Actinoplanes lutulentus</name>
    <dbReference type="NCBI Taxonomy" id="1287878"/>
    <lineage>
        <taxon>Bacteria</taxon>
        <taxon>Bacillati</taxon>
        <taxon>Actinomycetota</taxon>
        <taxon>Actinomycetes</taxon>
        <taxon>Micromonosporales</taxon>
        <taxon>Micromonosporaceae</taxon>
        <taxon>Actinoplanes</taxon>
    </lineage>
</organism>
<reference evidence="1 2" key="1">
    <citation type="submission" date="2018-06" db="EMBL/GenBank/DDBJ databases">
        <title>Genomic Encyclopedia of Type Strains, Phase III (KMG-III): the genomes of soil and plant-associated and newly described type strains.</title>
        <authorList>
            <person name="Whitman W."/>
        </authorList>
    </citation>
    <scope>NUCLEOTIDE SEQUENCE [LARGE SCALE GENOMIC DNA]</scope>
    <source>
        <strain evidence="1 2">CGMCC 4.7090</strain>
    </source>
</reference>
<dbReference type="EMBL" id="QLMJ01000014">
    <property type="protein sequence ID" value="RAK31991.1"/>
    <property type="molecule type" value="Genomic_DNA"/>
</dbReference>
<dbReference type="AlphaFoldDB" id="A0A327ZBC0"/>
<name>A0A327ZBC0_9ACTN</name>
<gene>
    <name evidence="1" type="ORF">B0I29_114243</name>
</gene>
<accession>A0A327ZBC0</accession>
<protein>
    <submittedName>
        <fullName evidence="1">Uncharacterized protein</fullName>
    </submittedName>
</protein>
<dbReference type="Proteomes" id="UP000249341">
    <property type="component" value="Unassembled WGS sequence"/>
</dbReference>
<evidence type="ECO:0000313" key="2">
    <source>
        <dbReference type="Proteomes" id="UP000249341"/>
    </source>
</evidence>
<evidence type="ECO:0000313" key="1">
    <source>
        <dbReference type="EMBL" id="RAK31991.1"/>
    </source>
</evidence>
<comment type="caution">
    <text evidence="1">The sequence shown here is derived from an EMBL/GenBank/DDBJ whole genome shotgun (WGS) entry which is preliminary data.</text>
</comment>